<sequence>MSNSALRVSVPPSGSPPEVCAMVRRGRPPRYANRDERNAERRRRRREQGASQIPPPPEAQLHHRFLTWITTEQGDIHPDVVESRDVFQDLEQLVLDEGQVTEGASDAEGEDDVDVDRDMGDVPDSDVEMGDVERVSRRSAESTPREDPSAAGSLSLSGPADRFLNTAEAEGQPVSTQPTAGTATQQSRGPRVASPAVPLTPEDSARQEVLAEYLVEQLIRHQGCGHSQEEPGPIPEDQAGPLSPPAVPTVRLSEVVQEEYPDVLSRDGIAAHSPEWDEYFPVDRRRRLFSGVETVYAGDGGPGELQGVQPERTPPPRLDLERDSDTAGQRFQVHFDVDSAGGFASSLAVARQGLYWVGVRPPVSNLTGSLHLDDVPVQFQDGDSGRWRRDWRPVHRIPHLPLGRVCGFESVEIYVLFPRLYHPTRKSFVITTDEYTLWMDKVFLPALHATYSESILQNLPVSAADAQARATAASAEQPMEHDKRPRVQLLQYGLRPELLDSLWQGVWARIDGQGLAQFRGMKLLLTCKNLKSRTQGPSWAAAQARFFAIWSEAVDVDFLTDDFYDIGREAILPQGRPAGEEPGPPATFLSWRRCCLERFSHWLEEVAAAAEGGALSTAPDPIGVTAGPSQRAVRPTTRQQARPQGPPVSDHDSDGDVEYTPEEADREGAGAVGEGPRPAKVKRRWRQEMYPFSLTRAMATLTIEPTRRSGLRKLGYLDSQHYNSGKALFAAGNHYVFSNPALDTLALDEGLIRAWQHVGRAVSYSPMALLRAYRYTKRRCHVALADSGHRAYGVREEYRVSGGLLRAVDRRMQAQGLAGQELCVPQASADPSTDPAPPHLPFFCHRTDLMLRWLRWNINKFCLGFEMVYGLRPRTMVQWEHTRVMMMFLRCLLFAYGGQGAHPRRCNGLWLDRRVRPAADGSERERIDEGLGMEQALERYGYAWLPDHKIDWASMTFRPPHRAHMSFNTPTLLAAYHSHYRAVLSTHSDFLLFHDVFARMYSLREDRPRSALLLQLLVDLCLRAFRKDVFAVLAERSGTTQPVHRKQMEAALAGEVPLTVLGLRRVFQRRPLGDDFRFVESKSAKVHHIEVLFAWLWGWQGDGNNGDCNRTHWEKKPYRTYMRQCFDTIAQVYGLRQAREWRTTLQRTFIRTHWVLPYPSDRSFWSRATGTPGGNRFQTWLSVHPGLVEYYRATEPTDPAVRQSVVITPQDIPYLPVSGWQRAQSPMPLDITLPPIPTDLDAYLAAVADPARPDTDLDIPLPAIGVLDGPIQQYILDHTPEKRILRSYQREETTAVSSVHSDSKWLIAHLENQVRVLRDAYLQRQRDLSIPFWRRVDSESPQYLFTAPAKVLEEDSDSKNIRNKRTRAEKKHCRYEKDLRDTRSLVREFMDLRQEMKIIKKTTPSVVNPAENKQELAKRHRAVHERANQIREKLAVISKRVIEEPVEL</sequence>
<dbReference type="Proteomes" id="UP000326799">
    <property type="component" value="Unassembled WGS sequence"/>
</dbReference>
<proteinExistence type="predicted"/>
<name>A0A5N6E6M2_9EURO</name>
<protein>
    <submittedName>
        <fullName evidence="2">Uncharacterized protein</fullName>
    </submittedName>
</protein>
<feature type="compositionally biased region" description="Low complexity" evidence="1">
    <location>
        <begin position="8"/>
        <end position="19"/>
    </location>
</feature>
<evidence type="ECO:0000313" key="2">
    <source>
        <dbReference type="EMBL" id="KAB8212917.1"/>
    </source>
</evidence>
<feature type="region of interest" description="Disordered" evidence="1">
    <location>
        <begin position="222"/>
        <end position="245"/>
    </location>
</feature>
<feature type="region of interest" description="Disordered" evidence="1">
    <location>
        <begin position="96"/>
        <end position="204"/>
    </location>
</feature>
<organism evidence="2 3">
    <name type="scientific">Aspergillus novoparasiticus</name>
    <dbReference type="NCBI Taxonomy" id="986946"/>
    <lineage>
        <taxon>Eukaryota</taxon>
        <taxon>Fungi</taxon>
        <taxon>Dikarya</taxon>
        <taxon>Ascomycota</taxon>
        <taxon>Pezizomycotina</taxon>
        <taxon>Eurotiomycetes</taxon>
        <taxon>Eurotiomycetidae</taxon>
        <taxon>Eurotiales</taxon>
        <taxon>Aspergillaceae</taxon>
        <taxon>Aspergillus</taxon>
        <taxon>Aspergillus subgen. Circumdati</taxon>
    </lineage>
</organism>
<dbReference type="EMBL" id="ML733790">
    <property type="protein sequence ID" value="KAB8212917.1"/>
    <property type="molecule type" value="Genomic_DNA"/>
</dbReference>
<feature type="region of interest" description="Disordered" evidence="1">
    <location>
        <begin position="1"/>
        <end position="62"/>
    </location>
</feature>
<feature type="compositionally biased region" description="Low complexity" evidence="1">
    <location>
        <begin position="149"/>
        <end position="161"/>
    </location>
</feature>
<feature type="compositionally biased region" description="Basic and acidic residues" evidence="1">
    <location>
        <begin position="131"/>
        <end position="148"/>
    </location>
</feature>
<evidence type="ECO:0000256" key="1">
    <source>
        <dbReference type="SAM" id="MobiDB-lite"/>
    </source>
</evidence>
<keyword evidence="3" id="KW-1185">Reference proteome</keyword>
<reference evidence="2 3" key="1">
    <citation type="submission" date="2019-04" db="EMBL/GenBank/DDBJ databases">
        <title>Fungal friends and foes A comparative genomics study of 23 Aspergillus species from section Flavi.</title>
        <authorList>
            <consortium name="DOE Joint Genome Institute"/>
            <person name="Kjaerbolling I."/>
            <person name="Vesth T.C."/>
            <person name="Frisvad J.C."/>
            <person name="Nybo J.L."/>
            <person name="Theobald S."/>
            <person name="Kildgaard S."/>
            <person name="Petersen T.I."/>
            <person name="Kuo A."/>
            <person name="Sato A."/>
            <person name="Lyhne E.K."/>
            <person name="Kogle M.E."/>
            <person name="Wiebenga A."/>
            <person name="Kun R.S."/>
            <person name="Lubbers R.J."/>
            <person name="Makela M.R."/>
            <person name="Barry K."/>
            <person name="Chovatia M."/>
            <person name="Clum A."/>
            <person name="Daum C."/>
            <person name="Haridas S."/>
            <person name="He G."/>
            <person name="LaButti K."/>
            <person name="Lipzen A."/>
            <person name="Mondo S."/>
            <person name="Pangilinan J."/>
            <person name="Riley R."/>
            <person name="Salamov A."/>
            <person name="Simmons B.A."/>
            <person name="Magnuson J.K."/>
            <person name="Henrissat B."/>
            <person name="Mortensen U.H."/>
            <person name="Larsen T.O."/>
            <person name="De vries R.P."/>
            <person name="Grigoriev I.V."/>
            <person name="Machida M."/>
            <person name="Baker S.E."/>
            <person name="Andersen M.R."/>
        </authorList>
    </citation>
    <scope>NUCLEOTIDE SEQUENCE [LARGE SCALE GENOMIC DNA]</scope>
    <source>
        <strain evidence="2 3">CBS 126849</strain>
    </source>
</reference>
<evidence type="ECO:0000313" key="3">
    <source>
        <dbReference type="Proteomes" id="UP000326799"/>
    </source>
</evidence>
<feature type="region of interest" description="Disordered" evidence="1">
    <location>
        <begin position="614"/>
        <end position="680"/>
    </location>
</feature>
<feature type="compositionally biased region" description="Acidic residues" evidence="1">
    <location>
        <begin position="655"/>
        <end position="665"/>
    </location>
</feature>
<gene>
    <name evidence="2" type="ORF">BDV33DRAFT_210715</name>
</gene>
<accession>A0A5N6E6M2</accession>
<feature type="compositionally biased region" description="Acidic residues" evidence="1">
    <location>
        <begin position="105"/>
        <end position="130"/>
    </location>
</feature>
<feature type="compositionally biased region" description="Polar residues" evidence="1">
    <location>
        <begin position="173"/>
        <end position="188"/>
    </location>
</feature>